<evidence type="ECO:0000256" key="3">
    <source>
        <dbReference type="ARBA" id="ARBA00022475"/>
    </source>
</evidence>
<feature type="transmembrane region" description="Helical" evidence="9">
    <location>
        <begin position="207"/>
        <end position="227"/>
    </location>
</feature>
<feature type="transmembrane region" description="Helical" evidence="9">
    <location>
        <begin position="183"/>
        <end position="200"/>
    </location>
</feature>
<keyword evidence="5" id="KW-0653">Protein transport</keyword>
<evidence type="ECO:0000256" key="8">
    <source>
        <dbReference type="ARBA" id="ARBA00023136"/>
    </source>
</evidence>
<evidence type="ECO:0000259" key="10">
    <source>
        <dbReference type="Pfam" id="PF03176"/>
    </source>
</evidence>
<reference evidence="11" key="1">
    <citation type="submission" date="2022-09" db="EMBL/GenBank/DDBJ databases">
        <title>Maribacter litopenaei sp. nov., isolated from the intestinal tract of the Pacific White Shrimp, Litopenaeus vannamei.</title>
        <authorList>
            <person name="Kim S.Y."/>
            <person name="Hwang C.Y."/>
        </authorList>
    </citation>
    <scope>NUCLEOTIDE SEQUENCE</scope>
    <source>
        <strain evidence="11">HL-LV01</strain>
    </source>
</reference>
<organism evidence="11 12">
    <name type="scientific">Maribacter litopenaei</name>
    <dbReference type="NCBI Taxonomy" id="2976127"/>
    <lineage>
        <taxon>Bacteria</taxon>
        <taxon>Pseudomonadati</taxon>
        <taxon>Bacteroidota</taxon>
        <taxon>Flavobacteriia</taxon>
        <taxon>Flavobacteriales</taxon>
        <taxon>Flavobacteriaceae</taxon>
        <taxon>Maribacter</taxon>
    </lineage>
</organism>
<dbReference type="EMBL" id="CP104205">
    <property type="protein sequence ID" value="UWX55276.1"/>
    <property type="molecule type" value="Genomic_DNA"/>
</dbReference>
<feature type="transmembrane region" description="Helical" evidence="9">
    <location>
        <begin position="233"/>
        <end position="253"/>
    </location>
</feature>
<dbReference type="InterPro" id="IPR022813">
    <property type="entry name" value="SecD/SecF_arch_bac"/>
</dbReference>
<keyword evidence="3" id="KW-1003">Cell membrane</keyword>
<keyword evidence="7" id="KW-0811">Translocation</keyword>
<dbReference type="Pfam" id="PF03176">
    <property type="entry name" value="MMPL"/>
    <property type="match status" value="1"/>
</dbReference>
<comment type="subcellular location">
    <subcellularLocation>
        <location evidence="1">Membrane</location>
        <topology evidence="1">Multi-pass membrane protein</topology>
    </subcellularLocation>
</comment>
<dbReference type="PANTHER" id="PTHR30081">
    <property type="entry name" value="PROTEIN-EXPORT MEMBRANE PROTEIN SEC"/>
    <property type="match status" value="1"/>
</dbReference>
<evidence type="ECO:0000256" key="9">
    <source>
        <dbReference type="SAM" id="Phobius"/>
    </source>
</evidence>
<evidence type="ECO:0000256" key="2">
    <source>
        <dbReference type="ARBA" id="ARBA00022448"/>
    </source>
</evidence>
<dbReference type="Gene3D" id="1.20.1640.10">
    <property type="entry name" value="Multidrug efflux transporter AcrB transmembrane domain"/>
    <property type="match status" value="1"/>
</dbReference>
<evidence type="ECO:0000256" key="7">
    <source>
        <dbReference type="ARBA" id="ARBA00023010"/>
    </source>
</evidence>
<dbReference type="PANTHER" id="PTHR30081:SF8">
    <property type="entry name" value="PROTEIN TRANSLOCASE SUBUNIT SECF"/>
    <property type="match status" value="1"/>
</dbReference>
<evidence type="ECO:0000256" key="5">
    <source>
        <dbReference type="ARBA" id="ARBA00022927"/>
    </source>
</evidence>
<feature type="transmembrane region" description="Helical" evidence="9">
    <location>
        <begin position="274"/>
        <end position="292"/>
    </location>
</feature>
<accession>A0ABY5YBK6</accession>
<gene>
    <name evidence="11" type="ORF">NYZ99_01275</name>
</gene>
<sequence>MESLTDLESKSVYLSTYGTEQEKVLHRNDAIYEELQQLKKESRLVNFTSASSLIKSNKTQNDAIAQWQNFWSSTRNDSLKKQVDASAEDLGFKAGSFQNFYDWLDGDFKHLGISDFANFHALNIDDYVVTDSTGTTATSLIKLNEDQYLEIKNHFAQHQNTLLINRKEVNESFLGTLKEDFNLLLWLSLVTVVVILALFYRSLSLTLVTAIPIFMTWFLTVGIMGLLGIEFNIFNIIICSFIFGLGVDYSIFITNGLLTEHQTGISTLPTHKTSIILSVITTIASVGVMIFAKHPALFAISRVSLIGIFSAALVAFTIQPLLFRLFIGNKNKRPISLRYFIHSVLSFAYFGLGGLLFSLYAWIVTLFNPSQPKRENLGFHRAVSKLMKSVLYTNPFVKKRVLNPNKERFEKPAMLIANHTSFLDILCIGMLHPKIIFLGKRLGI</sequence>
<keyword evidence="6 9" id="KW-1133">Transmembrane helix</keyword>
<dbReference type="SUPFAM" id="SSF82866">
    <property type="entry name" value="Multidrug efflux transporter AcrB transmembrane domain"/>
    <property type="match status" value="1"/>
</dbReference>
<dbReference type="SUPFAM" id="SSF69593">
    <property type="entry name" value="Glycerol-3-phosphate (1)-acyltransferase"/>
    <property type="match status" value="1"/>
</dbReference>
<evidence type="ECO:0000256" key="1">
    <source>
        <dbReference type="ARBA" id="ARBA00004141"/>
    </source>
</evidence>
<protein>
    <submittedName>
        <fullName evidence="11">MMPL family transporter</fullName>
    </submittedName>
</protein>
<evidence type="ECO:0000313" key="11">
    <source>
        <dbReference type="EMBL" id="UWX55276.1"/>
    </source>
</evidence>
<keyword evidence="12" id="KW-1185">Reference proteome</keyword>
<feature type="transmembrane region" description="Helical" evidence="9">
    <location>
        <begin position="339"/>
        <end position="363"/>
    </location>
</feature>
<evidence type="ECO:0000256" key="4">
    <source>
        <dbReference type="ARBA" id="ARBA00022692"/>
    </source>
</evidence>
<keyword evidence="4 9" id="KW-0812">Transmembrane</keyword>
<name>A0ABY5YBK6_9FLAO</name>
<proteinExistence type="predicted"/>
<feature type="transmembrane region" description="Helical" evidence="9">
    <location>
        <begin position="304"/>
        <end position="327"/>
    </location>
</feature>
<evidence type="ECO:0000256" key="6">
    <source>
        <dbReference type="ARBA" id="ARBA00022989"/>
    </source>
</evidence>
<keyword evidence="8 9" id="KW-0472">Membrane</keyword>
<feature type="domain" description="Membrane transport protein MMPL" evidence="10">
    <location>
        <begin position="178"/>
        <end position="325"/>
    </location>
</feature>
<evidence type="ECO:0000313" key="12">
    <source>
        <dbReference type="Proteomes" id="UP001059209"/>
    </source>
</evidence>
<dbReference type="Proteomes" id="UP001059209">
    <property type="component" value="Chromosome"/>
</dbReference>
<keyword evidence="2" id="KW-0813">Transport</keyword>
<dbReference type="InterPro" id="IPR004869">
    <property type="entry name" value="MMPL_dom"/>
</dbReference>
<dbReference type="RefSeq" id="WP_260573141.1">
    <property type="nucleotide sequence ID" value="NZ_CP104205.1"/>
</dbReference>